<keyword evidence="2" id="KW-1185">Reference proteome</keyword>
<dbReference type="PANTHER" id="PTHR10845">
    <property type="entry name" value="REGULATOR OF G PROTEIN SIGNALING"/>
    <property type="match status" value="1"/>
</dbReference>
<dbReference type="AlphaFoldDB" id="A0A915HP64"/>
<evidence type="ECO:0000313" key="2">
    <source>
        <dbReference type="Proteomes" id="UP000887565"/>
    </source>
</evidence>
<dbReference type="Pfam" id="PF00615">
    <property type="entry name" value="RGS"/>
    <property type="match status" value="1"/>
</dbReference>
<organism evidence="2 3">
    <name type="scientific">Romanomermis culicivorax</name>
    <name type="common">Nematode worm</name>
    <dbReference type="NCBI Taxonomy" id="13658"/>
    <lineage>
        <taxon>Eukaryota</taxon>
        <taxon>Metazoa</taxon>
        <taxon>Ecdysozoa</taxon>
        <taxon>Nematoda</taxon>
        <taxon>Enoplea</taxon>
        <taxon>Dorylaimia</taxon>
        <taxon>Mermithida</taxon>
        <taxon>Mermithoidea</taxon>
        <taxon>Mermithidae</taxon>
        <taxon>Romanomermis</taxon>
    </lineage>
</organism>
<dbReference type="Proteomes" id="UP000887565">
    <property type="component" value="Unplaced"/>
</dbReference>
<evidence type="ECO:0000259" key="1">
    <source>
        <dbReference type="PROSITE" id="PS50132"/>
    </source>
</evidence>
<reference evidence="3" key="1">
    <citation type="submission" date="2022-11" db="UniProtKB">
        <authorList>
            <consortium name="WormBaseParasite"/>
        </authorList>
    </citation>
    <scope>IDENTIFICATION</scope>
</reference>
<feature type="domain" description="RGS" evidence="1">
    <location>
        <begin position="100"/>
        <end position="217"/>
    </location>
</feature>
<dbReference type="Gene3D" id="1.10.167.10">
    <property type="entry name" value="Regulator of G-protein Signalling 4, domain 2"/>
    <property type="match status" value="1"/>
</dbReference>
<dbReference type="WBParaSite" id="nRc.2.0.1.t03265-RA">
    <property type="protein sequence ID" value="nRc.2.0.1.t03265-RA"/>
    <property type="gene ID" value="nRc.2.0.1.g03265"/>
</dbReference>
<accession>A0A915HP64</accession>
<dbReference type="SMART" id="SM00315">
    <property type="entry name" value="RGS"/>
    <property type="match status" value="1"/>
</dbReference>
<dbReference type="PROSITE" id="PS50132">
    <property type="entry name" value="RGS"/>
    <property type="match status" value="1"/>
</dbReference>
<proteinExistence type="predicted"/>
<name>A0A915HP64_ROMCU</name>
<dbReference type="FunFam" id="1.10.167.10:FF:000001">
    <property type="entry name" value="Putative regulator of g-protein signaling 12"/>
    <property type="match status" value="1"/>
</dbReference>
<dbReference type="InterPro" id="IPR036305">
    <property type="entry name" value="RGS_sf"/>
</dbReference>
<dbReference type="InterPro" id="IPR044926">
    <property type="entry name" value="RGS_subdomain_2"/>
</dbReference>
<dbReference type="InterPro" id="IPR016137">
    <property type="entry name" value="RGS"/>
</dbReference>
<sequence>MFDITVIPNEDYCNNDVARHKGVSADGGRLSLPLETPCRKSAPLDAKNFPPPPIRHRNAWLLMTKRWRVVRQMSLLNMQIRQLASVQTTLKDEVNSWTTSFQKLMNSDLGRQIFSRFLESEFSDENLLFYSACEDFKRESKNVKRQMIAKSIYDTFLKPTAPLEVNVDERMRRRVAARMDIIPNRELFDETQESVYKLMERDSFPRFIRSQVYTSFLGYLDDKHDDGDIARLLGGVKP</sequence>
<dbReference type="PRINTS" id="PR01301">
    <property type="entry name" value="RGSPROTEIN"/>
</dbReference>
<evidence type="ECO:0000313" key="3">
    <source>
        <dbReference type="WBParaSite" id="nRc.2.0.1.t03265-RA"/>
    </source>
</evidence>
<dbReference type="PANTHER" id="PTHR10845:SF192">
    <property type="entry name" value="DOUBLE HIT, ISOFORM B"/>
    <property type="match status" value="1"/>
</dbReference>
<dbReference type="SUPFAM" id="SSF48097">
    <property type="entry name" value="Regulator of G-protein signaling, RGS"/>
    <property type="match status" value="1"/>
</dbReference>
<protein>
    <submittedName>
        <fullName evidence="3">RGS domain-containing protein</fullName>
    </submittedName>
</protein>